<feature type="region of interest" description="Disordered" evidence="1">
    <location>
        <begin position="1"/>
        <end position="24"/>
    </location>
</feature>
<dbReference type="AlphaFoldDB" id="A0A1H9VZX7"/>
<name>A0A1H9VZX7_9MICO</name>
<dbReference type="Proteomes" id="UP000199019">
    <property type="component" value="Unassembled WGS sequence"/>
</dbReference>
<keyword evidence="3" id="KW-1185">Reference proteome</keyword>
<gene>
    <name evidence="2" type="ORF">SAMN05216199_2684</name>
</gene>
<sequence>MVPTEQRSGPHDVRRSRRKGVLRNPVSYHEGEAAALAEAMRIVATAGPVEAFTALHEALALWTHRANSLSASPSPAVRAYHQGGRDALQAFLDAQQHDAEQRHLPHG</sequence>
<evidence type="ECO:0000313" key="3">
    <source>
        <dbReference type="Proteomes" id="UP000199019"/>
    </source>
</evidence>
<proteinExistence type="predicted"/>
<accession>A0A1H9VZX7</accession>
<protein>
    <submittedName>
        <fullName evidence="2">Uncharacterized protein</fullName>
    </submittedName>
</protein>
<evidence type="ECO:0000313" key="2">
    <source>
        <dbReference type="EMBL" id="SES27235.1"/>
    </source>
</evidence>
<organism evidence="2 3">
    <name type="scientific">Pedococcus cremeus</name>
    <dbReference type="NCBI Taxonomy" id="587636"/>
    <lineage>
        <taxon>Bacteria</taxon>
        <taxon>Bacillati</taxon>
        <taxon>Actinomycetota</taxon>
        <taxon>Actinomycetes</taxon>
        <taxon>Micrococcales</taxon>
        <taxon>Intrasporangiaceae</taxon>
        <taxon>Pedococcus</taxon>
    </lineage>
</organism>
<dbReference type="STRING" id="587636.SAMN05216199_2684"/>
<evidence type="ECO:0000256" key="1">
    <source>
        <dbReference type="SAM" id="MobiDB-lite"/>
    </source>
</evidence>
<dbReference type="EMBL" id="FOHB01000004">
    <property type="protein sequence ID" value="SES27235.1"/>
    <property type="molecule type" value="Genomic_DNA"/>
</dbReference>
<reference evidence="3" key="1">
    <citation type="submission" date="2016-10" db="EMBL/GenBank/DDBJ databases">
        <authorList>
            <person name="Varghese N."/>
            <person name="Submissions S."/>
        </authorList>
    </citation>
    <scope>NUCLEOTIDE SEQUENCE [LARGE SCALE GENOMIC DNA]</scope>
    <source>
        <strain evidence="3">CGMCC 1.6963</strain>
    </source>
</reference>